<accession>A0AAW4JER9</accession>
<feature type="signal peptide" evidence="2">
    <location>
        <begin position="1"/>
        <end position="33"/>
    </location>
</feature>
<evidence type="ECO:0000313" key="4">
    <source>
        <dbReference type="EMBL" id="MBO4139850.1"/>
    </source>
</evidence>
<sequence length="327" mass="34940">MTAMNRRALLRAAALTGLATATGLAAAPYAASAAPVSAADAVNGSWLVSVGWGVLRVDPGRTTPRELLPNGDHAKASPDGRYVAWVNTARSGDGTLEPFVAVYDRTTGEKRTLLADPFGVRYGAPTWSPDGSEIALVTGENNDRLIAVDVATGGTRVLVQGHSMADPDWSRDGSMIVLRWHSRSEGPQLRVLELATGTARRLYTPGAPGELFGSPVFAPDSGRVVFRTDRWYPDLESSNHSLASVRIGGTGLKKLTDEPRFYLSPVFSPDGRYCAALSIPPENEYPDGGNIIVSTSGFGEQWWIPGDEYDDSTRLDWAAAIPTEVPA</sequence>
<evidence type="ECO:0000313" key="5">
    <source>
        <dbReference type="Proteomes" id="UP000669887"/>
    </source>
</evidence>
<keyword evidence="2" id="KW-0732">Signal</keyword>
<dbReference type="PROSITE" id="PS51318">
    <property type="entry name" value="TAT"/>
    <property type="match status" value="1"/>
</dbReference>
<dbReference type="AlphaFoldDB" id="A0AAW4JER9"/>
<name>A0AAW4JER9_9ACTN</name>
<evidence type="ECO:0000256" key="1">
    <source>
        <dbReference type="ARBA" id="ARBA00009820"/>
    </source>
</evidence>
<dbReference type="SUPFAM" id="SSF69304">
    <property type="entry name" value="Tricorn protease N-terminal domain"/>
    <property type="match status" value="1"/>
</dbReference>
<dbReference type="PANTHER" id="PTHR36842">
    <property type="entry name" value="PROTEIN TOLB HOMOLOG"/>
    <property type="match status" value="1"/>
</dbReference>
<proteinExistence type="inferred from homology"/>
<dbReference type="Gene3D" id="2.120.10.30">
    <property type="entry name" value="TolB, C-terminal domain"/>
    <property type="match status" value="2"/>
</dbReference>
<dbReference type="PANTHER" id="PTHR36842:SF1">
    <property type="entry name" value="PROTEIN TOLB"/>
    <property type="match status" value="1"/>
</dbReference>
<evidence type="ECO:0000259" key="3">
    <source>
        <dbReference type="Pfam" id="PF10647"/>
    </source>
</evidence>
<dbReference type="Pfam" id="PF07676">
    <property type="entry name" value="PD40"/>
    <property type="match status" value="1"/>
</dbReference>
<organism evidence="4 5">
    <name type="scientific">Micromonospora tulbaghiae</name>
    <dbReference type="NCBI Taxonomy" id="479978"/>
    <lineage>
        <taxon>Bacteria</taxon>
        <taxon>Bacillati</taxon>
        <taxon>Actinomycetota</taxon>
        <taxon>Actinomycetes</taxon>
        <taxon>Micromonosporales</taxon>
        <taxon>Micromonosporaceae</taxon>
        <taxon>Micromonospora</taxon>
    </lineage>
</organism>
<reference evidence="4" key="1">
    <citation type="submission" date="2021-03" db="EMBL/GenBank/DDBJ databases">
        <title>X isolated from Micromonospora tulbaghiae.</title>
        <authorList>
            <person name="Stennett H.L."/>
        </authorList>
    </citation>
    <scope>NUCLEOTIDE SEQUENCE</scope>
    <source>
        <strain evidence="4">28M1-20</strain>
    </source>
</reference>
<gene>
    <name evidence="4" type="ORF">J5U46_06780</name>
</gene>
<dbReference type="Pfam" id="PF10647">
    <property type="entry name" value="Gmad1"/>
    <property type="match status" value="1"/>
</dbReference>
<dbReference type="InterPro" id="IPR006311">
    <property type="entry name" value="TAT_signal"/>
</dbReference>
<comment type="caution">
    <text evidence="4">The sequence shown here is derived from an EMBL/GenBank/DDBJ whole genome shotgun (WGS) entry which is preliminary data.</text>
</comment>
<feature type="domain" description="Lipoprotein LpqB C-terminal" evidence="3">
    <location>
        <begin position="112"/>
        <end position="175"/>
    </location>
</feature>
<dbReference type="EMBL" id="JAGFVQ010000008">
    <property type="protein sequence ID" value="MBO4139850.1"/>
    <property type="molecule type" value="Genomic_DNA"/>
</dbReference>
<dbReference type="InterPro" id="IPR018910">
    <property type="entry name" value="LpqB_C"/>
</dbReference>
<evidence type="ECO:0000256" key="2">
    <source>
        <dbReference type="SAM" id="SignalP"/>
    </source>
</evidence>
<comment type="similarity">
    <text evidence="1">Belongs to the TolB family.</text>
</comment>
<dbReference type="Proteomes" id="UP000669887">
    <property type="component" value="Unassembled WGS sequence"/>
</dbReference>
<protein>
    <submittedName>
        <fullName evidence="4">PD40 domain-containing protein</fullName>
    </submittedName>
</protein>
<dbReference type="InterPro" id="IPR011042">
    <property type="entry name" value="6-blade_b-propeller_TolB-like"/>
</dbReference>
<feature type="chain" id="PRO_5043980467" evidence="2">
    <location>
        <begin position="34"/>
        <end position="327"/>
    </location>
</feature>
<dbReference type="InterPro" id="IPR011659">
    <property type="entry name" value="WD40"/>
</dbReference>